<dbReference type="Gene3D" id="3.60.21.10">
    <property type="match status" value="1"/>
</dbReference>
<organism evidence="2">
    <name type="scientific">viral metagenome</name>
    <dbReference type="NCBI Taxonomy" id="1070528"/>
    <lineage>
        <taxon>unclassified sequences</taxon>
        <taxon>metagenomes</taxon>
        <taxon>organismal metagenomes</taxon>
    </lineage>
</organism>
<proteinExistence type="predicted"/>
<dbReference type="InterPro" id="IPR029052">
    <property type="entry name" value="Metallo-depent_PP-like"/>
</dbReference>
<accession>A0A6C0CH22</accession>
<dbReference type="PANTHER" id="PTHR46546:SF4">
    <property type="entry name" value="SHEWANELLA-LIKE PROTEIN PHOSPHATASE 1"/>
    <property type="match status" value="1"/>
</dbReference>
<dbReference type="GO" id="GO:0016787">
    <property type="term" value="F:hydrolase activity"/>
    <property type="evidence" value="ECO:0007669"/>
    <property type="project" value="InterPro"/>
</dbReference>
<dbReference type="PANTHER" id="PTHR46546">
    <property type="entry name" value="SHEWANELLA-LIKE PROTEIN PHOSPHATASE 1"/>
    <property type="match status" value="1"/>
</dbReference>
<reference evidence="2" key="1">
    <citation type="journal article" date="2020" name="Nature">
        <title>Giant virus diversity and host interactions through global metagenomics.</title>
        <authorList>
            <person name="Schulz F."/>
            <person name="Roux S."/>
            <person name="Paez-Espino D."/>
            <person name="Jungbluth S."/>
            <person name="Walsh D.A."/>
            <person name="Denef V.J."/>
            <person name="McMahon K.D."/>
            <person name="Konstantinidis K.T."/>
            <person name="Eloe-Fadrosh E.A."/>
            <person name="Kyrpides N.C."/>
            <person name="Woyke T."/>
        </authorList>
    </citation>
    <scope>NUCLEOTIDE SEQUENCE</scope>
    <source>
        <strain evidence="2">GVMAG-M-3300020727-4</strain>
    </source>
</reference>
<dbReference type="Pfam" id="PF00149">
    <property type="entry name" value="Metallophos"/>
    <property type="match status" value="1"/>
</dbReference>
<dbReference type="AlphaFoldDB" id="A0A6C0CH22"/>
<name>A0A6C0CH22_9ZZZZ</name>
<dbReference type="EMBL" id="MN739403">
    <property type="protein sequence ID" value="QHT02855.1"/>
    <property type="molecule type" value="Genomic_DNA"/>
</dbReference>
<dbReference type="InterPro" id="IPR004843">
    <property type="entry name" value="Calcineurin-like_PHP"/>
</dbReference>
<evidence type="ECO:0000313" key="2">
    <source>
        <dbReference type="EMBL" id="QHT02855.1"/>
    </source>
</evidence>
<evidence type="ECO:0000259" key="1">
    <source>
        <dbReference type="Pfam" id="PF00149"/>
    </source>
</evidence>
<protein>
    <recommendedName>
        <fullName evidence="1">Calcineurin-like phosphoesterase domain-containing protein</fullName>
    </recommendedName>
</protein>
<feature type="domain" description="Calcineurin-like phosphoesterase" evidence="1">
    <location>
        <begin position="14"/>
        <end position="236"/>
    </location>
</feature>
<dbReference type="SUPFAM" id="SSF56300">
    <property type="entry name" value="Metallo-dependent phosphatases"/>
    <property type="match status" value="1"/>
</dbReference>
<sequence>MFNEFIYELPSQKRIIIVGDVHGDIKRFKNILINKQIINNDLEWIASPSETVIVQLGDQIDSKNRNTDKEWEVLKDYEMIHFTEHLNLIARAKGGYCISLIGNHELMNIIGDFSYVSDKSNTQTRTQMFKPKGSMALILAKRPLVLKIGDLLFCHAKLNINHLNLLKKYNKDLSYINQIWRNYLENEKISIEDKELVDNIIIGSGGILWNRFENNKEETTELFNELGITYMFVGHTTYDKIVLRDNQIWYCDTGLSRCFGKNNYQYLEIRLKTINIETITEE</sequence>